<feature type="compositionally biased region" description="Basic and acidic residues" evidence="1">
    <location>
        <begin position="119"/>
        <end position="132"/>
    </location>
</feature>
<gene>
    <name evidence="2" type="ORF">AAG570_004804</name>
</gene>
<organism evidence="2 3">
    <name type="scientific">Ranatra chinensis</name>
    <dbReference type="NCBI Taxonomy" id="642074"/>
    <lineage>
        <taxon>Eukaryota</taxon>
        <taxon>Metazoa</taxon>
        <taxon>Ecdysozoa</taxon>
        <taxon>Arthropoda</taxon>
        <taxon>Hexapoda</taxon>
        <taxon>Insecta</taxon>
        <taxon>Pterygota</taxon>
        <taxon>Neoptera</taxon>
        <taxon>Paraneoptera</taxon>
        <taxon>Hemiptera</taxon>
        <taxon>Heteroptera</taxon>
        <taxon>Panheteroptera</taxon>
        <taxon>Nepomorpha</taxon>
        <taxon>Nepidae</taxon>
        <taxon>Ranatrinae</taxon>
        <taxon>Ranatra</taxon>
    </lineage>
</organism>
<dbReference type="Proteomes" id="UP001558652">
    <property type="component" value="Unassembled WGS sequence"/>
</dbReference>
<feature type="region of interest" description="Disordered" evidence="1">
    <location>
        <begin position="90"/>
        <end position="132"/>
    </location>
</feature>
<feature type="region of interest" description="Disordered" evidence="1">
    <location>
        <begin position="35"/>
        <end position="55"/>
    </location>
</feature>
<keyword evidence="3" id="KW-1185">Reference proteome</keyword>
<proteinExistence type="predicted"/>
<evidence type="ECO:0000256" key="1">
    <source>
        <dbReference type="SAM" id="MobiDB-lite"/>
    </source>
</evidence>
<evidence type="ECO:0000313" key="2">
    <source>
        <dbReference type="EMBL" id="KAL1117479.1"/>
    </source>
</evidence>
<sequence length="222" mass="25217">MASKLRNMFHKHKKQETTENVNLERYRGKEYTVFSRRTEQGHRHLSPPSSRGRPDSVPVTFLLLHALVLDRTSVTPDILTAMSPCNREPSVVRRRVSSGHHRPYRDDDAEDEWAEEDYQGDRDAREDDRGEECGPGLPALSLIRRFMRWLTKIGHRSIAKPGLIGVSEEAAYYELCSNYHVREIVRIASGAVLLRSLLGVISNSQQILTAAKLTVLDDVGSR</sequence>
<feature type="compositionally biased region" description="Acidic residues" evidence="1">
    <location>
        <begin position="107"/>
        <end position="118"/>
    </location>
</feature>
<dbReference type="AlphaFoldDB" id="A0ABD0YNR4"/>
<feature type="compositionally biased region" description="Basic residues" evidence="1">
    <location>
        <begin position="92"/>
        <end position="103"/>
    </location>
</feature>
<evidence type="ECO:0000313" key="3">
    <source>
        <dbReference type="Proteomes" id="UP001558652"/>
    </source>
</evidence>
<dbReference type="EMBL" id="JBFDAA010000016">
    <property type="protein sequence ID" value="KAL1117479.1"/>
    <property type="molecule type" value="Genomic_DNA"/>
</dbReference>
<accession>A0ABD0YNR4</accession>
<reference evidence="2 3" key="1">
    <citation type="submission" date="2024-07" db="EMBL/GenBank/DDBJ databases">
        <title>Chromosome-level genome assembly of the water stick insect Ranatra chinensis (Heteroptera: Nepidae).</title>
        <authorList>
            <person name="Liu X."/>
        </authorList>
    </citation>
    <scope>NUCLEOTIDE SEQUENCE [LARGE SCALE GENOMIC DNA]</scope>
    <source>
        <strain evidence="2">Cailab_2021Rc</strain>
        <tissue evidence="2">Muscle</tissue>
    </source>
</reference>
<name>A0ABD0YNR4_9HEMI</name>
<comment type="caution">
    <text evidence="2">The sequence shown here is derived from an EMBL/GenBank/DDBJ whole genome shotgun (WGS) entry which is preliminary data.</text>
</comment>
<protein>
    <submittedName>
        <fullName evidence="2">Uncharacterized protein</fullName>
    </submittedName>
</protein>